<comment type="similarity">
    <text evidence="1">Belongs to the short-chain dehydrogenases/reductases (SDR) family.</text>
</comment>
<dbReference type="InterPro" id="IPR036291">
    <property type="entry name" value="NAD(P)-bd_dom_sf"/>
</dbReference>
<dbReference type="PANTHER" id="PTHR43669:SF12">
    <property type="entry name" value="BLR5618 PROTEIN"/>
    <property type="match status" value="1"/>
</dbReference>
<reference evidence="3 4" key="1">
    <citation type="submission" date="2020-01" db="EMBL/GenBank/DDBJ databases">
        <title>Insect and environment-associated Actinomycetes.</title>
        <authorList>
            <person name="Currrie C."/>
            <person name="Chevrette M."/>
            <person name="Carlson C."/>
            <person name="Stubbendieck R."/>
            <person name="Wendt-Pienkowski E."/>
        </authorList>
    </citation>
    <scope>NUCLEOTIDE SEQUENCE [LARGE SCALE GENOMIC DNA]</scope>
    <source>
        <strain evidence="3 4">SID7739</strain>
    </source>
</reference>
<dbReference type="RefSeq" id="WP_164270537.1">
    <property type="nucleotide sequence ID" value="NZ_JAAGMQ010000061.1"/>
</dbReference>
<dbReference type="InterPro" id="IPR002347">
    <property type="entry name" value="SDR_fam"/>
</dbReference>
<dbReference type="SUPFAM" id="SSF51735">
    <property type="entry name" value="NAD(P)-binding Rossmann-fold domains"/>
    <property type="match status" value="1"/>
</dbReference>
<accession>A0A6G3T605</accession>
<sequence>MNTVRTTDEESAGVRKVAVVTGAGSGIGRAVAVELLTAGWSVALAGRRPEPLAETA</sequence>
<feature type="non-terminal residue" evidence="3">
    <location>
        <position position="56"/>
    </location>
</feature>
<dbReference type="EMBL" id="JAAGMQ010000061">
    <property type="protein sequence ID" value="NEC32013.1"/>
    <property type="molecule type" value="Genomic_DNA"/>
</dbReference>
<evidence type="ECO:0000313" key="3">
    <source>
        <dbReference type="EMBL" id="NEC32013.1"/>
    </source>
</evidence>
<dbReference type="AlphaFoldDB" id="A0A6G3T605"/>
<evidence type="ECO:0000256" key="2">
    <source>
        <dbReference type="ARBA" id="ARBA00023002"/>
    </source>
</evidence>
<evidence type="ECO:0000256" key="1">
    <source>
        <dbReference type="ARBA" id="ARBA00006484"/>
    </source>
</evidence>
<keyword evidence="2" id="KW-0560">Oxidoreductase</keyword>
<proteinExistence type="inferred from homology"/>
<dbReference type="Proteomes" id="UP000475666">
    <property type="component" value="Unassembled WGS sequence"/>
</dbReference>
<evidence type="ECO:0000313" key="4">
    <source>
        <dbReference type="Proteomes" id="UP000475666"/>
    </source>
</evidence>
<protein>
    <submittedName>
        <fullName evidence="3">SDR family oxidoreductase</fullName>
    </submittedName>
</protein>
<dbReference type="Pfam" id="PF00106">
    <property type="entry name" value="adh_short"/>
    <property type="match status" value="1"/>
</dbReference>
<dbReference type="Gene3D" id="3.40.50.720">
    <property type="entry name" value="NAD(P)-binding Rossmann-like Domain"/>
    <property type="match status" value="1"/>
</dbReference>
<organism evidence="3 4">
    <name type="scientific">Streptomyces rubrogriseus</name>
    <dbReference type="NCBI Taxonomy" id="194673"/>
    <lineage>
        <taxon>Bacteria</taxon>
        <taxon>Bacillati</taxon>
        <taxon>Actinomycetota</taxon>
        <taxon>Actinomycetes</taxon>
        <taxon>Kitasatosporales</taxon>
        <taxon>Streptomycetaceae</taxon>
        <taxon>Streptomyces</taxon>
        <taxon>Streptomyces violaceoruber group</taxon>
    </lineage>
</organism>
<gene>
    <name evidence="3" type="ORF">G3I66_02240</name>
</gene>
<name>A0A6G3T605_9ACTN</name>
<dbReference type="GO" id="GO:0016491">
    <property type="term" value="F:oxidoreductase activity"/>
    <property type="evidence" value="ECO:0007669"/>
    <property type="project" value="UniProtKB-KW"/>
</dbReference>
<dbReference type="PANTHER" id="PTHR43669">
    <property type="entry name" value="5-KETO-D-GLUCONATE 5-REDUCTASE"/>
    <property type="match status" value="1"/>
</dbReference>
<comment type="caution">
    <text evidence="3">The sequence shown here is derived from an EMBL/GenBank/DDBJ whole genome shotgun (WGS) entry which is preliminary data.</text>
</comment>